<gene>
    <name evidence="3" type="primary">106081140</name>
</gene>
<feature type="chain" id="PRO_5009326077" evidence="2">
    <location>
        <begin position="27"/>
        <end position="337"/>
    </location>
</feature>
<dbReference type="STRING" id="35570.A0A1I8P5Y9"/>
<feature type="region of interest" description="Disordered" evidence="1">
    <location>
        <begin position="276"/>
        <end position="296"/>
    </location>
</feature>
<accession>A0A1I8P5Y9</accession>
<dbReference type="EnsemblMetazoa" id="SCAU005073-RA">
    <property type="protein sequence ID" value="SCAU005073-PA"/>
    <property type="gene ID" value="SCAU005073"/>
</dbReference>
<dbReference type="VEuPathDB" id="VectorBase:SCAU005073"/>
<dbReference type="PROSITE" id="PS51257">
    <property type="entry name" value="PROKAR_LIPOPROTEIN"/>
    <property type="match status" value="1"/>
</dbReference>
<proteinExistence type="predicted"/>
<evidence type="ECO:0000256" key="1">
    <source>
        <dbReference type="SAM" id="MobiDB-lite"/>
    </source>
</evidence>
<dbReference type="AlphaFoldDB" id="A0A1I8P5Y9"/>
<feature type="compositionally biased region" description="Low complexity" evidence="1">
    <location>
        <begin position="284"/>
        <end position="296"/>
    </location>
</feature>
<keyword evidence="4" id="KW-1185">Reference proteome</keyword>
<name>A0A1I8P5Y9_STOCA</name>
<keyword evidence="2" id="KW-0732">Signal</keyword>
<feature type="region of interest" description="Disordered" evidence="1">
    <location>
        <begin position="68"/>
        <end position="108"/>
    </location>
</feature>
<dbReference type="Proteomes" id="UP000095300">
    <property type="component" value="Unassembled WGS sequence"/>
</dbReference>
<evidence type="ECO:0000313" key="4">
    <source>
        <dbReference type="Proteomes" id="UP000095300"/>
    </source>
</evidence>
<evidence type="ECO:0000256" key="2">
    <source>
        <dbReference type="SAM" id="SignalP"/>
    </source>
</evidence>
<reference evidence="3" key="1">
    <citation type="submission" date="2020-05" db="UniProtKB">
        <authorList>
            <consortium name="EnsemblMetazoa"/>
        </authorList>
    </citation>
    <scope>IDENTIFICATION</scope>
    <source>
        <strain evidence="3">USDA</strain>
    </source>
</reference>
<sequence>MHLKIITAQFFIVSCLLFSAMVSVNARSCFECEEEVWEEVPCDEVPSNNTTNAPPPCHQTPPACVIPSTPTPETSTEATTISTDSTTTSSTSMVTADIETSTPPTTETTTPNYDVFKKCYCECKSGCKEFCHKVVHPGNKNHIVQVSEISEPVPQGRIESTHYHHRKLIPAPTYHSSPPVYSHAHSSSYNIPTQMEVKKPLEDYPTIYNTIQSYYKSPVIAPHYTYAHARAGSDSLKPDLSYVNKHQTFYFSSSPSEIHDLPRYFHSLHSQEMNNHDRGSYKHSYASSPTASFSSPVTIKNSEGLDEYYDPNFYNHNSYDNYRTYSDSPNYSISYSR</sequence>
<protein>
    <submittedName>
        <fullName evidence="3">Uncharacterized protein</fullName>
    </submittedName>
</protein>
<feature type="signal peptide" evidence="2">
    <location>
        <begin position="1"/>
        <end position="26"/>
    </location>
</feature>
<dbReference type="OrthoDB" id="8030445at2759"/>
<organism evidence="3 4">
    <name type="scientific">Stomoxys calcitrans</name>
    <name type="common">Stable fly</name>
    <name type="synonym">Conops calcitrans</name>
    <dbReference type="NCBI Taxonomy" id="35570"/>
    <lineage>
        <taxon>Eukaryota</taxon>
        <taxon>Metazoa</taxon>
        <taxon>Ecdysozoa</taxon>
        <taxon>Arthropoda</taxon>
        <taxon>Hexapoda</taxon>
        <taxon>Insecta</taxon>
        <taxon>Pterygota</taxon>
        <taxon>Neoptera</taxon>
        <taxon>Endopterygota</taxon>
        <taxon>Diptera</taxon>
        <taxon>Brachycera</taxon>
        <taxon>Muscomorpha</taxon>
        <taxon>Muscoidea</taxon>
        <taxon>Muscidae</taxon>
        <taxon>Stomoxys</taxon>
    </lineage>
</organism>
<evidence type="ECO:0000313" key="3">
    <source>
        <dbReference type="EnsemblMetazoa" id="SCAU005073-PA"/>
    </source>
</evidence>